<evidence type="ECO:0000259" key="1">
    <source>
        <dbReference type="PROSITE" id="PS50801"/>
    </source>
</evidence>
<dbReference type="PROSITE" id="PS50801">
    <property type="entry name" value="STAS"/>
    <property type="match status" value="1"/>
</dbReference>
<reference evidence="2 3" key="1">
    <citation type="submission" date="2020-01" db="EMBL/GenBank/DDBJ databases">
        <authorList>
            <person name="Kim M."/>
        </authorList>
    </citation>
    <scope>NUCLEOTIDE SEQUENCE [LARGE SCALE GENOMIC DNA]</scope>
    <source>
        <strain evidence="2 3">BT10</strain>
    </source>
</reference>
<dbReference type="AlphaFoldDB" id="A0A6P1P4D6"/>
<dbReference type="KEGG" id="nib:GU926_17975"/>
<dbReference type="EMBL" id="CP047897">
    <property type="protein sequence ID" value="QHL89215.1"/>
    <property type="molecule type" value="Genomic_DNA"/>
</dbReference>
<accession>A0A6P1P4D6</accession>
<dbReference type="PROSITE" id="PS51257">
    <property type="entry name" value="PROKAR_LIPOPROTEIN"/>
    <property type="match status" value="1"/>
</dbReference>
<dbReference type="Pfam" id="PF01740">
    <property type="entry name" value="STAS"/>
    <property type="match status" value="1"/>
</dbReference>
<gene>
    <name evidence="2" type="ORF">GU926_17975</name>
</gene>
<dbReference type="InterPro" id="IPR002645">
    <property type="entry name" value="STAS_dom"/>
</dbReference>
<feature type="domain" description="STAS" evidence="1">
    <location>
        <begin position="20"/>
        <end position="117"/>
    </location>
</feature>
<organism evidence="2 3">
    <name type="scientific">Nibribacter ruber</name>
    <dbReference type="NCBI Taxonomy" id="2698458"/>
    <lineage>
        <taxon>Bacteria</taxon>
        <taxon>Pseudomonadati</taxon>
        <taxon>Bacteroidota</taxon>
        <taxon>Cytophagia</taxon>
        <taxon>Cytophagales</taxon>
        <taxon>Hymenobacteraceae</taxon>
        <taxon>Nibribacter</taxon>
    </lineage>
</organism>
<evidence type="ECO:0000313" key="3">
    <source>
        <dbReference type="Proteomes" id="UP000464214"/>
    </source>
</evidence>
<dbReference type="SUPFAM" id="SSF52091">
    <property type="entry name" value="SpoIIaa-like"/>
    <property type="match status" value="1"/>
</dbReference>
<evidence type="ECO:0000313" key="2">
    <source>
        <dbReference type="EMBL" id="QHL89215.1"/>
    </source>
</evidence>
<dbReference type="Gene3D" id="3.30.750.24">
    <property type="entry name" value="STAS domain"/>
    <property type="match status" value="1"/>
</dbReference>
<sequence length="129" mass="14222">MESRSDKNVQATLLAGHTPLIILQGCLDEAYATLLINSLDKSSPWQASFILVDFGKVTQVTPAGLRHLLPLISQLQDQKKELVLFNLRTDIKQTVCSSGFDSLVMITPTLQDAILYAQQPKNTNKGLAR</sequence>
<dbReference type="InterPro" id="IPR036513">
    <property type="entry name" value="STAS_dom_sf"/>
</dbReference>
<dbReference type="RefSeq" id="WP_160694356.1">
    <property type="nucleotide sequence ID" value="NZ_CP047897.1"/>
</dbReference>
<dbReference type="Proteomes" id="UP000464214">
    <property type="component" value="Chromosome"/>
</dbReference>
<name>A0A6P1P4D6_9BACT</name>
<protein>
    <submittedName>
        <fullName evidence="2">STAS domain-containing protein</fullName>
    </submittedName>
</protein>
<keyword evidence="3" id="KW-1185">Reference proteome</keyword>
<proteinExistence type="predicted"/>